<accession>A0ABS3NKV0</accession>
<evidence type="ECO:0000313" key="4">
    <source>
        <dbReference type="Proteomes" id="UP000664554"/>
    </source>
</evidence>
<keyword evidence="2" id="KW-0812">Transmembrane</keyword>
<evidence type="ECO:0000256" key="2">
    <source>
        <dbReference type="SAM" id="Phobius"/>
    </source>
</evidence>
<protein>
    <submittedName>
        <fullName evidence="3">Uncharacterized protein</fullName>
    </submittedName>
</protein>
<keyword evidence="2" id="KW-1133">Transmembrane helix</keyword>
<keyword evidence="4" id="KW-1185">Reference proteome</keyword>
<reference evidence="3 4" key="1">
    <citation type="submission" date="2021-03" db="EMBL/GenBank/DDBJ databases">
        <authorList>
            <person name="Shang D.-D."/>
            <person name="Du Z.-J."/>
            <person name="Chen G.-J."/>
        </authorList>
    </citation>
    <scope>NUCLEOTIDE SEQUENCE [LARGE SCALE GENOMIC DNA]</scope>
    <source>
        <strain evidence="3 4">F1192</strain>
    </source>
</reference>
<sequence length="75" mass="8478">MYIFISYQVLFFIAFLLGLATSILFRFVFNKSKSAISISDKYDGTNGYGYQPRPTPPQAEGALKKPPKPSYNPHK</sequence>
<proteinExistence type="predicted"/>
<evidence type="ECO:0000256" key="1">
    <source>
        <dbReference type="SAM" id="MobiDB-lite"/>
    </source>
</evidence>
<dbReference type="RefSeq" id="WP_207988547.1">
    <property type="nucleotide sequence ID" value="NZ_JAGBKM010000001.1"/>
</dbReference>
<feature type="transmembrane region" description="Helical" evidence="2">
    <location>
        <begin position="6"/>
        <end position="29"/>
    </location>
</feature>
<dbReference type="Proteomes" id="UP000664554">
    <property type="component" value="Unassembled WGS sequence"/>
</dbReference>
<feature type="region of interest" description="Disordered" evidence="1">
    <location>
        <begin position="38"/>
        <end position="75"/>
    </location>
</feature>
<evidence type="ECO:0000313" key="3">
    <source>
        <dbReference type="EMBL" id="MBO1529649.1"/>
    </source>
</evidence>
<comment type="caution">
    <text evidence="3">The sequence shown here is derived from an EMBL/GenBank/DDBJ whole genome shotgun (WGS) entry which is preliminary data.</text>
</comment>
<name>A0ABS3NKV0_9GAMM</name>
<organism evidence="3 4">
    <name type="scientific">Psychrobacter coccoides</name>
    <dbReference type="NCBI Taxonomy" id="2818440"/>
    <lineage>
        <taxon>Bacteria</taxon>
        <taxon>Pseudomonadati</taxon>
        <taxon>Pseudomonadota</taxon>
        <taxon>Gammaproteobacteria</taxon>
        <taxon>Moraxellales</taxon>
        <taxon>Moraxellaceae</taxon>
        <taxon>Psychrobacter</taxon>
    </lineage>
</organism>
<keyword evidence="2" id="KW-0472">Membrane</keyword>
<dbReference type="EMBL" id="JAGBKM010000001">
    <property type="protein sequence ID" value="MBO1529649.1"/>
    <property type="molecule type" value="Genomic_DNA"/>
</dbReference>
<gene>
    <name evidence="3" type="ORF">J3492_00275</name>
</gene>